<keyword evidence="5" id="KW-1185">Reference proteome</keyword>
<evidence type="ECO:0000259" key="3">
    <source>
        <dbReference type="Pfam" id="PF00685"/>
    </source>
</evidence>
<dbReference type="SUPFAM" id="SSF52540">
    <property type="entry name" value="P-loop containing nucleoside triphosphate hydrolases"/>
    <property type="match status" value="1"/>
</dbReference>
<dbReference type="RefSeq" id="WP_344149312.1">
    <property type="nucleotide sequence ID" value="NZ_BAAAQR010000003.1"/>
</dbReference>
<proteinExistence type="predicted"/>
<reference evidence="4 5" key="1">
    <citation type="journal article" date="2019" name="Int. J. Syst. Evol. Microbiol.">
        <title>The Global Catalogue of Microorganisms (GCM) 10K type strain sequencing project: providing services to taxonomists for standard genome sequencing and annotation.</title>
        <authorList>
            <consortium name="The Broad Institute Genomics Platform"/>
            <consortium name="The Broad Institute Genome Sequencing Center for Infectious Disease"/>
            <person name="Wu L."/>
            <person name="Ma J."/>
        </authorList>
    </citation>
    <scope>NUCLEOTIDE SEQUENCE [LARGE SCALE GENOMIC DNA]</scope>
    <source>
        <strain evidence="4 5">JCM 16022</strain>
    </source>
</reference>
<dbReference type="Pfam" id="PF00685">
    <property type="entry name" value="Sulfotransfer_1"/>
    <property type="match status" value="1"/>
</dbReference>
<organism evidence="4 5">
    <name type="scientific">Nocardioides koreensis</name>
    <dbReference type="NCBI Taxonomy" id="433651"/>
    <lineage>
        <taxon>Bacteria</taxon>
        <taxon>Bacillati</taxon>
        <taxon>Actinomycetota</taxon>
        <taxon>Actinomycetes</taxon>
        <taxon>Propionibacteriales</taxon>
        <taxon>Nocardioidaceae</taxon>
        <taxon>Nocardioides</taxon>
    </lineage>
</organism>
<accession>A0ABN2ZHA3</accession>
<comment type="caution">
    <text evidence="4">The sequence shown here is derived from an EMBL/GenBank/DDBJ whole genome shotgun (WGS) entry which is preliminary data.</text>
</comment>
<dbReference type="Gene3D" id="3.40.50.300">
    <property type="entry name" value="P-loop containing nucleotide triphosphate hydrolases"/>
    <property type="match status" value="1"/>
</dbReference>
<dbReference type="PANTHER" id="PTHR10605">
    <property type="entry name" value="HEPARAN SULFATE SULFOTRANSFERASE"/>
    <property type="match status" value="1"/>
</dbReference>
<dbReference type="EMBL" id="BAAAQR010000003">
    <property type="protein sequence ID" value="GAA2142191.1"/>
    <property type="molecule type" value="Genomic_DNA"/>
</dbReference>
<dbReference type="InterPro" id="IPR037359">
    <property type="entry name" value="NST/OST"/>
</dbReference>
<sequence>MTRHLLVIGAQRCGTTYLHDLLAAHPQVAMARPARPEPKVFLSAELAGRGLEWYEQTYFGHATDEPVLGEKSTSYLEYAEAADRAATVLGNPLILVQLRDPVQRALSHWAFSSDAGLETRPLAEVLEANLEGPLPWDPERTSVSPYAYLERGRYTDFLQPWLDRFGDDVTVLFLDELRGDPHRVSDLYGTLGVDPGFLPPDAGAPVNESRQPRPDLDEDLLHRLRGYYADSDRALADLLGRDLPWPRSARTT</sequence>
<dbReference type="Proteomes" id="UP001501771">
    <property type="component" value="Unassembled WGS sequence"/>
</dbReference>
<keyword evidence="2" id="KW-0325">Glycoprotein</keyword>
<evidence type="ECO:0000256" key="1">
    <source>
        <dbReference type="ARBA" id="ARBA00022679"/>
    </source>
</evidence>
<keyword evidence="1" id="KW-0808">Transferase</keyword>
<evidence type="ECO:0000313" key="4">
    <source>
        <dbReference type="EMBL" id="GAA2142191.1"/>
    </source>
</evidence>
<dbReference type="InterPro" id="IPR027417">
    <property type="entry name" value="P-loop_NTPase"/>
</dbReference>
<dbReference type="InterPro" id="IPR000863">
    <property type="entry name" value="Sulfotransferase_dom"/>
</dbReference>
<gene>
    <name evidence="4" type="ORF">GCM10009844_13100</name>
</gene>
<protein>
    <submittedName>
        <fullName evidence="4">Sulfotransferase</fullName>
    </submittedName>
</protein>
<feature type="domain" description="Sulfotransferase" evidence="3">
    <location>
        <begin position="3"/>
        <end position="163"/>
    </location>
</feature>
<dbReference type="PANTHER" id="PTHR10605:SF56">
    <property type="entry name" value="BIFUNCTIONAL HEPARAN SULFATE N-DEACETYLASE_N-SULFOTRANSFERASE"/>
    <property type="match status" value="1"/>
</dbReference>
<evidence type="ECO:0000313" key="5">
    <source>
        <dbReference type="Proteomes" id="UP001501771"/>
    </source>
</evidence>
<evidence type="ECO:0000256" key="2">
    <source>
        <dbReference type="ARBA" id="ARBA00023180"/>
    </source>
</evidence>
<name>A0ABN2ZHA3_9ACTN</name>